<proteinExistence type="inferred from homology"/>
<dbReference type="AlphaFoldDB" id="A0A1I6PBU9"/>
<evidence type="ECO:0000259" key="8">
    <source>
        <dbReference type="Pfam" id="PF01694"/>
    </source>
</evidence>
<evidence type="ECO:0000256" key="6">
    <source>
        <dbReference type="ARBA" id="ARBA00023136"/>
    </source>
</evidence>
<dbReference type="Proteomes" id="UP000198788">
    <property type="component" value="Unassembled WGS sequence"/>
</dbReference>
<feature type="transmembrane region" description="Helical" evidence="7">
    <location>
        <begin position="124"/>
        <end position="142"/>
    </location>
</feature>
<evidence type="ECO:0000256" key="3">
    <source>
        <dbReference type="ARBA" id="ARBA00022692"/>
    </source>
</evidence>
<dbReference type="Gene3D" id="1.20.1540.10">
    <property type="entry name" value="Rhomboid-like"/>
    <property type="match status" value="1"/>
</dbReference>
<feature type="transmembrane region" description="Helical" evidence="7">
    <location>
        <begin position="41"/>
        <end position="62"/>
    </location>
</feature>
<feature type="transmembrane region" description="Helical" evidence="7">
    <location>
        <begin position="94"/>
        <end position="112"/>
    </location>
</feature>
<dbReference type="Pfam" id="PF01694">
    <property type="entry name" value="Rhomboid"/>
    <property type="match status" value="1"/>
</dbReference>
<evidence type="ECO:0000256" key="4">
    <source>
        <dbReference type="ARBA" id="ARBA00022801"/>
    </source>
</evidence>
<feature type="domain" description="Peptidase S54 rhomboid" evidence="8">
    <location>
        <begin position="80"/>
        <end position="229"/>
    </location>
</feature>
<feature type="transmembrane region" description="Helical" evidence="7">
    <location>
        <begin position="214"/>
        <end position="232"/>
    </location>
</feature>
<organism evidence="9 10">
    <name type="scientific">Brevundimonas viscosa</name>
    <dbReference type="NCBI Taxonomy" id="871741"/>
    <lineage>
        <taxon>Bacteria</taxon>
        <taxon>Pseudomonadati</taxon>
        <taxon>Pseudomonadota</taxon>
        <taxon>Alphaproteobacteria</taxon>
        <taxon>Caulobacterales</taxon>
        <taxon>Caulobacteraceae</taxon>
        <taxon>Brevundimonas</taxon>
    </lineage>
</organism>
<name>A0A1I6PBU9_9CAUL</name>
<reference evidence="10" key="1">
    <citation type="submission" date="2016-10" db="EMBL/GenBank/DDBJ databases">
        <authorList>
            <person name="Varghese N."/>
            <person name="Submissions S."/>
        </authorList>
    </citation>
    <scope>NUCLEOTIDE SEQUENCE [LARGE SCALE GENOMIC DNA]</scope>
    <source>
        <strain evidence="10">CGMCC 1.10683</strain>
    </source>
</reference>
<dbReference type="EMBL" id="FOZV01000001">
    <property type="protein sequence ID" value="SFS37639.1"/>
    <property type="molecule type" value="Genomic_DNA"/>
</dbReference>
<comment type="similarity">
    <text evidence="2">Belongs to the peptidase S54 family.</text>
</comment>
<evidence type="ECO:0000256" key="1">
    <source>
        <dbReference type="ARBA" id="ARBA00004141"/>
    </source>
</evidence>
<evidence type="ECO:0000313" key="9">
    <source>
        <dbReference type="EMBL" id="SFS37639.1"/>
    </source>
</evidence>
<sequence>MTHPAAVRPPLFGRRYNRRGQRMAGPPFHDPRTWKLLASPAGLPGLALLVVFGLVLAVQTYVTGPEVWVLSGHALAHGGWHAPVAHLFAHAGPAHLLLNATALLPLTALVMVRLGPGPDGWRRFALLYLGAGLAGAALFLAFNPTGPALIGSSGAIFGLWGAVSRIRADGSFAPLRSRQVGDEVFYFALLNALLYGIIFALVRLGDAGIGGMAWEAHAGGFLFGLLFMPWLAPRTPPPATV</sequence>
<keyword evidence="4" id="KW-0378">Hydrolase</keyword>
<keyword evidence="5 7" id="KW-1133">Transmembrane helix</keyword>
<evidence type="ECO:0000256" key="7">
    <source>
        <dbReference type="SAM" id="Phobius"/>
    </source>
</evidence>
<evidence type="ECO:0000256" key="5">
    <source>
        <dbReference type="ARBA" id="ARBA00022989"/>
    </source>
</evidence>
<dbReference type="GO" id="GO:0004252">
    <property type="term" value="F:serine-type endopeptidase activity"/>
    <property type="evidence" value="ECO:0007669"/>
    <property type="project" value="InterPro"/>
</dbReference>
<accession>A0A1I6PBU9</accession>
<keyword evidence="6 7" id="KW-0472">Membrane</keyword>
<dbReference type="STRING" id="871741.SAMN05192570_1017"/>
<dbReference type="InterPro" id="IPR035952">
    <property type="entry name" value="Rhomboid-like_sf"/>
</dbReference>
<feature type="transmembrane region" description="Helical" evidence="7">
    <location>
        <begin position="184"/>
        <end position="202"/>
    </location>
</feature>
<dbReference type="InterPro" id="IPR050925">
    <property type="entry name" value="Rhomboid_protease_S54"/>
</dbReference>
<comment type="subcellular location">
    <subcellularLocation>
        <location evidence="1">Membrane</location>
        <topology evidence="1">Multi-pass membrane protein</topology>
    </subcellularLocation>
</comment>
<gene>
    <name evidence="9" type="ORF">SAMN05192570_1017</name>
</gene>
<evidence type="ECO:0000256" key="2">
    <source>
        <dbReference type="ARBA" id="ARBA00009045"/>
    </source>
</evidence>
<dbReference type="PANTHER" id="PTHR43731:SF14">
    <property type="entry name" value="PRESENILIN-ASSOCIATED RHOMBOID-LIKE PROTEIN, MITOCHONDRIAL"/>
    <property type="match status" value="1"/>
</dbReference>
<dbReference type="PANTHER" id="PTHR43731">
    <property type="entry name" value="RHOMBOID PROTEASE"/>
    <property type="match status" value="1"/>
</dbReference>
<dbReference type="GO" id="GO:0016020">
    <property type="term" value="C:membrane"/>
    <property type="evidence" value="ECO:0007669"/>
    <property type="project" value="UniProtKB-SubCell"/>
</dbReference>
<protein>
    <submittedName>
        <fullName evidence="9">Rhomboid family protein</fullName>
    </submittedName>
</protein>
<keyword evidence="10" id="KW-1185">Reference proteome</keyword>
<dbReference type="SUPFAM" id="SSF144091">
    <property type="entry name" value="Rhomboid-like"/>
    <property type="match status" value="1"/>
</dbReference>
<dbReference type="RefSeq" id="WP_177221786.1">
    <property type="nucleotide sequence ID" value="NZ_FOZV01000001.1"/>
</dbReference>
<evidence type="ECO:0000313" key="10">
    <source>
        <dbReference type="Proteomes" id="UP000198788"/>
    </source>
</evidence>
<keyword evidence="3 7" id="KW-0812">Transmembrane</keyword>
<feature type="transmembrane region" description="Helical" evidence="7">
    <location>
        <begin position="148"/>
        <end position="163"/>
    </location>
</feature>
<dbReference type="InterPro" id="IPR022764">
    <property type="entry name" value="Peptidase_S54_rhomboid_dom"/>
</dbReference>